<dbReference type="EMBL" id="CAJPIZ010045217">
    <property type="protein sequence ID" value="CAG2122197.1"/>
    <property type="molecule type" value="Genomic_DNA"/>
</dbReference>
<evidence type="ECO:0000313" key="2">
    <source>
        <dbReference type="EMBL" id="CAD7648866.1"/>
    </source>
</evidence>
<evidence type="ECO:0000256" key="1">
    <source>
        <dbReference type="SAM" id="Phobius"/>
    </source>
</evidence>
<evidence type="ECO:0000313" key="3">
    <source>
        <dbReference type="Proteomes" id="UP000759131"/>
    </source>
</evidence>
<feature type="non-terminal residue" evidence="2">
    <location>
        <position position="1"/>
    </location>
</feature>
<dbReference type="EMBL" id="OC899792">
    <property type="protein sequence ID" value="CAD7648866.1"/>
    <property type="molecule type" value="Genomic_DNA"/>
</dbReference>
<keyword evidence="1" id="KW-0812">Transmembrane</keyword>
<name>A0A7R9LVS3_9ACAR</name>
<dbReference type="OrthoDB" id="2133758at2759"/>
<keyword evidence="1" id="KW-0472">Membrane</keyword>
<dbReference type="Proteomes" id="UP000759131">
    <property type="component" value="Unassembled WGS sequence"/>
</dbReference>
<keyword evidence="1" id="KW-1133">Transmembrane helix</keyword>
<organism evidence="2">
    <name type="scientific">Medioppia subpectinata</name>
    <dbReference type="NCBI Taxonomy" id="1979941"/>
    <lineage>
        <taxon>Eukaryota</taxon>
        <taxon>Metazoa</taxon>
        <taxon>Ecdysozoa</taxon>
        <taxon>Arthropoda</taxon>
        <taxon>Chelicerata</taxon>
        <taxon>Arachnida</taxon>
        <taxon>Acari</taxon>
        <taxon>Acariformes</taxon>
        <taxon>Sarcoptiformes</taxon>
        <taxon>Oribatida</taxon>
        <taxon>Brachypylina</taxon>
        <taxon>Oppioidea</taxon>
        <taxon>Oppiidae</taxon>
        <taxon>Medioppia</taxon>
    </lineage>
</organism>
<gene>
    <name evidence="2" type="ORF">OSB1V03_LOCUS22143</name>
</gene>
<reference evidence="2" key="1">
    <citation type="submission" date="2020-11" db="EMBL/GenBank/DDBJ databases">
        <authorList>
            <person name="Tran Van P."/>
        </authorList>
    </citation>
    <scope>NUCLEOTIDE SEQUENCE</scope>
</reference>
<keyword evidence="3" id="KW-1185">Reference proteome</keyword>
<feature type="transmembrane region" description="Helical" evidence="1">
    <location>
        <begin position="39"/>
        <end position="62"/>
    </location>
</feature>
<accession>A0A7R9LVS3</accession>
<proteinExistence type="predicted"/>
<dbReference type="AlphaFoldDB" id="A0A7R9LVS3"/>
<sequence>ISNEQSNTALVGDVSLVWPQNDYCLTIGILAFSVTHMCYVNAVGIFSIIVVIYSLLIMIMLWRSLALYKHRPSNSSWWSLTG</sequence>
<feature type="non-terminal residue" evidence="2">
    <location>
        <position position="82"/>
    </location>
</feature>
<protein>
    <submittedName>
        <fullName evidence="2">Uncharacterized protein</fullName>
    </submittedName>
</protein>